<name>A0A9C7LBZ5_9BACI</name>
<dbReference type="Gene3D" id="3.40.50.720">
    <property type="entry name" value="NAD(P)-binding Rossmann-like Domain"/>
    <property type="match status" value="1"/>
</dbReference>
<dbReference type="SUPFAM" id="SSF51735">
    <property type="entry name" value="NAD(P)-binding Rossmann-fold domains"/>
    <property type="match status" value="1"/>
</dbReference>
<dbReference type="EMBL" id="CAKJTG010000046">
    <property type="protein sequence ID" value="CAG9610681.1"/>
    <property type="molecule type" value="Genomic_DNA"/>
</dbReference>
<sequence>MSRGEQLIDLVYIDDVVNAYLIAAERHYNGQCGKKEAFAISSENPIPLKEIVRTYEELIGKTLPINLGKRPYRNREVMIPGIGGLDSQIGTRNLI</sequence>
<comment type="caution">
    <text evidence="1">The sequence shown here is derived from an EMBL/GenBank/DDBJ whole genome shotgun (WGS) entry which is preliminary data.</text>
</comment>
<dbReference type="AlphaFoldDB" id="A0A9C7LBZ5"/>
<dbReference type="RefSeq" id="WP_230499041.1">
    <property type="nucleotide sequence ID" value="NZ_CAKJTG010000046.1"/>
</dbReference>
<evidence type="ECO:0000313" key="2">
    <source>
        <dbReference type="Proteomes" id="UP000789845"/>
    </source>
</evidence>
<proteinExistence type="predicted"/>
<gene>
    <name evidence="1" type="ORF">NEOCIP111885_04456</name>
</gene>
<reference evidence="1" key="1">
    <citation type="submission" date="2021-10" db="EMBL/GenBank/DDBJ databases">
        <authorList>
            <person name="Criscuolo A."/>
        </authorList>
    </citation>
    <scope>NUCLEOTIDE SEQUENCE</scope>
    <source>
        <strain evidence="1">CIP111885</strain>
    </source>
</reference>
<protein>
    <recommendedName>
        <fullName evidence="3">NAD-dependent epimerase/dehydratase domain-containing protein</fullName>
    </recommendedName>
</protein>
<dbReference type="Proteomes" id="UP000789845">
    <property type="component" value="Unassembled WGS sequence"/>
</dbReference>
<dbReference type="InterPro" id="IPR036291">
    <property type="entry name" value="NAD(P)-bd_dom_sf"/>
</dbReference>
<evidence type="ECO:0008006" key="3">
    <source>
        <dbReference type="Google" id="ProtNLM"/>
    </source>
</evidence>
<evidence type="ECO:0000313" key="1">
    <source>
        <dbReference type="EMBL" id="CAG9610681.1"/>
    </source>
</evidence>
<keyword evidence="2" id="KW-1185">Reference proteome</keyword>
<organism evidence="1 2">
    <name type="scientific">Pseudoneobacillus rhizosphaerae</name>
    <dbReference type="NCBI Taxonomy" id="2880968"/>
    <lineage>
        <taxon>Bacteria</taxon>
        <taxon>Bacillati</taxon>
        <taxon>Bacillota</taxon>
        <taxon>Bacilli</taxon>
        <taxon>Bacillales</taxon>
        <taxon>Bacillaceae</taxon>
        <taxon>Pseudoneobacillus</taxon>
    </lineage>
</organism>
<accession>A0A9C7LBZ5</accession>